<gene>
    <name evidence="12" type="ORF">ACFFGN_14450</name>
</gene>
<dbReference type="EMBL" id="JBHLTC010000018">
    <property type="protein sequence ID" value="MFC0625276.1"/>
    <property type="molecule type" value="Genomic_DNA"/>
</dbReference>
<dbReference type="InterPro" id="IPR014349">
    <property type="entry name" value="Rieske_Fe-S_prot"/>
</dbReference>
<dbReference type="PANTHER" id="PTHR10134">
    <property type="entry name" value="CYTOCHROME B-C1 COMPLEX SUBUNIT RIESKE, MITOCHONDRIAL"/>
    <property type="match status" value="1"/>
</dbReference>
<evidence type="ECO:0000256" key="4">
    <source>
        <dbReference type="ARBA" id="ARBA00022723"/>
    </source>
</evidence>
<dbReference type="PROSITE" id="PS51296">
    <property type="entry name" value="RIESKE"/>
    <property type="match status" value="1"/>
</dbReference>
<name>A0ABV6QKV2_9ACTN</name>
<dbReference type="RefSeq" id="WP_380047524.1">
    <property type="nucleotide sequence ID" value="NZ_JBHLTC010000018.1"/>
</dbReference>
<organism evidence="12 13">
    <name type="scientific">Kribbella deserti</name>
    <dbReference type="NCBI Taxonomy" id="1926257"/>
    <lineage>
        <taxon>Bacteria</taxon>
        <taxon>Bacillati</taxon>
        <taxon>Actinomycetota</taxon>
        <taxon>Actinomycetes</taxon>
        <taxon>Propionibacteriales</taxon>
        <taxon>Kribbellaceae</taxon>
        <taxon>Kribbella</taxon>
    </lineage>
</organism>
<evidence type="ECO:0000313" key="12">
    <source>
        <dbReference type="EMBL" id="MFC0625276.1"/>
    </source>
</evidence>
<evidence type="ECO:0000259" key="11">
    <source>
        <dbReference type="PROSITE" id="PS51296"/>
    </source>
</evidence>
<keyword evidence="5" id="KW-0408">Iron</keyword>
<keyword evidence="4" id="KW-0479">Metal-binding</keyword>
<keyword evidence="13" id="KW-1185">Reference proteome</keyword>
<dbReference type="InterPro" id="IPR017941">
    <property type="entry name" value="Rieske_2Fe-2S"/>
</dbReference>
<evidence type="ECO:0000256" key="8">
    <source>
        <dbReference type="ARBA" id="ARBA00029586"/>
    </source>
</evidence>
<evidence type="ECO:0000256" key="1">
    <source>
        <dbReference type="ARBA" id="ARBA00002494"/>
    </source>
</evidence>
<dbReference type="InterPro" id="IPR005805">
    <property type="entry name" value="Rieske_Fe-S_prot_C"/>
</dbReference>
<sequence length="176" mass="16642">MSKNNSEEPIAGVVRDRRTVLRGAAVAGIAGVSGSLLVACGDDGAPSAGPSTAPSSGPATTPTTAPSSAPSATASTGGGGAVLGPVGDVPVGGGKIFPDQKLVVTQPTAGQFKGFSAVCTHAGCVVESVADGSIVCGCHGSKFKVADGSVTTGPATSPLASVAVTVENGNILGPAS</sequence>
<evidence type="ECO:0000256" key="6">
    <source>
        <dbReference type="ARBA" id="ARBA00023014"/>
    </source>
</evidence>
<dbReference type="Proteomes" id="UP001589890">
    <property type="component" value="Unassembled WGS sequence"/>
</dbReference>
<keyword evidence="6" id="KW-0411">Iron-sulfur</keyword>
<evidence type="ECO:0000256" key="9">
    <source>
        <dbReference type="ARBA" id="ARBA00034078"/>
    </source>
</evidence>
<dbReference type="CDD" id="cd03467">
    <property type="entry name" value="Rieske"/>
    <property type="match status" value="1"/>
</dbReference>
<dbReference type="PROSITE" id="PS51318">
    <property type="entry name" value="TAT"/>
    <property type="match status" value="1"/>
</dbReference>
<feature type="domain" description="Rieske" evidence="11">
    <location>
        <begin position="81"/>
        <end position="173"/>
    </location>
</feature>
<comment type="cofactor">
    <cofactor evidence="9">
        <name>[2Fe-2S] cluster</name>
        <dbReference type="ChEBI" id="CHEBI:190135"/>
    </cofactor>
</comment>
<dbReference type="Pfam" id="PF00355">
    <property type="entry name" value="Rieske"/>
    <property type="match status" value="1"/>
</dbReference>
<comment type="function">
    <text evidence="1">Iron-sulfur subunit of the cytochrome bc1 complex, an essential component of the respiratory electron transport chain required for ATP synthesis. The bc1 complex catalyzes the oxidation of menaquinol and the reduction of cytochrome c in the respiratory chain. The bc1 complex operates through a Q-cycle mechanism that couples electron transfer to generation of the proton gradient that drives ATP synthesis.</text>
</comment>
<dbReference type="Gene3D" id="2.102.10.10">
    <property type="entry name" value="Rieske [2Fe-2S] iron-sulphur domain"/>
    <property type="match status" value="1"/>
</dbReference>
<evidence type="ECO:0000256" key="3">
    <source>
        <dbReference type="ARBA" id="ARBA00022714"/>
    </source>
</evidence>
<dbReference type="SUPFAM" id="SSF50022">
    <property type="entry name" value="ISP domain"/>
    <property type="match status" value="1"/>
</dbReference>
<accession>A0ABV6QKV2</accession>
<keyword evidence="7" id="KW-1015">Disulfide bond</keyword>
<evidence type="ECO:0000313" key="13">
    <source>
        <dbReference type="Proteomes" id="UP001589890"/>
    </source>
</evidence>
<dbReference type="InterPro" id="IPR006311">
    <property type="entry name" value="TAT_signal"/>
</dbReference>
<protein>
    <recommendedName>
        <fullName evidence="2">Cytochrome bc1 complex Rieske iron-sulfur subunit</fullName>
    </recommendedName>
    <alternativeName>
        <fullName evidence="8">Cytochrome bc1 reductase complex subunit QcrA</fullName>
    </alternativeName>
</protein>
<proteinExistence type="predicted"/>
<reference evidence="12 13" key="1">
    <citation type="submission" date="2024-09" db="EMBL/GenBank/DDBJ databases">
        <authorList>
            <person name="Sun Q."/>
            <person name="Mori K."/>
        </authorList>
    </citation>
    <scope>NUCLEOTIDE SEQUENCE [LARGE SCALE GENOMIC DNA]</scope>
    <source>
        <strain evidence="12 13">CGMCC 1.15906</strain>
    </source>
</reference>
<keyword evidence="3" id="KW-0001">2Fe-2S</keyword>
<evidence type="ECO:0000256" key="5">
    <source>
        <dbReference type="ARBA" id="ARBA00023004"/>
    </source>
</evidence>
<comment type="caution">
    <text evidence="12">The sequence shown here is derived from an EMBL/GenBank/DDBJ whole genome shotgun (WGS) entry which is preliminary data.</text>
</comment>
<dbReference type="InterPro" id="IPR036922">
    <property type="entry name" value="Rieske_2Fe-2S_sf"/>
</dbReference>
<evidence type="ECO:0000256" key="2">
    <source>
        <dbReference type="ARBA" id="ARBA00015816"/>
    </source>
</evidence>
<dbReference type="PRINTS" id="PR00162">
    <property type="entry name" value="RIESKE"/>
</dbReference>
<evidence type="ECO:0000256" key="7">
    <source>
        <dbReference type="ARBA" id="ARBA00023157"/>
    </source>
</evidence>
<feature type="region of interest" description="Disordered" evidence="10">
    <location>
        <begin position="43"/>
        <end position="85"/>
    </location>
</feature>
<evidence type="ECO:0000256" key="10">
    <source>
        <dbReference type="SAM" id="MobiDB-lite"/>
    </source>
</evidence>
<feature type="compositionally biased region" description="Low complexity" evidence="10">
    <location>
        <begin position="44"/>
        <end position="75"/>
    </location>
</feature>